<feature type="compositionally biased region" description="Basic and acidic residues" evidence="1">
    <location>
        <begin position="226"/>
        <end position="236"/>
    </location>
</feature>
<evidence type="ECO:0000313" key="2">
    <source>
        <dbReference type="EMBL" id="CAG8631808.1"/>
    </source>
</evidence>
<feature type="region of interest" description="Disordered" evidence="1">
    <location>
        <begin position="140"/>
        <end position="237"/>
    </location>
</feature>
<dbReference type="AlphaFoldDB" id="A0A9N9DDV3"/>
<sequence length="301" mass="34032">MDSHIHLSLANHEWCVTNSECLLMRSVESVHGPLDVMTCKHAESSQALSEMDAIKPRLKEEITDYQIDSNGTNLIDVNDLPNLSRELRELFVLLFKTAKKKLETEKTRVYEQIDFDSRSNKNEKRIDRVPISSKIDEIRNSKGVNSKKETNKGLSTSVLNSEATDKTKVKSGSLSQTSSKKNVKIHDQQKKTFVKMVEPRGSLNNTNLERDSIAKLPVQKAGQANEGDRDSQHSQDMECDSDIELILEETSHKKTTDKLPQPNVKEKLVSLNSEQKLFVDQQPTHGVHRVRFALDTKPSSP</sequence>
<feature type="compositionally biased region" description="Basic and acidic residues" evidence="1">
    <location>
        <begin position="140"/>
        <end position="151"/>
    </location>
</feature>
<dbReference type="Proteomes" id="UP000789342">
    <property type="component" value="Unassembled WGS sequence"/>
</dbReference>
<evidence type="ECO:0000256" key="1">
    <source>
        <dbReference type="SAM" id="MobiDB-lite"/>
    </source>
</evidence>
<evidence type="ECO:0000313" key="3">
    <source>
        <dbReference type="Proteomes" id="UP000789342"/>
    </source>
</evidence>
<proteinExistence type="predicted"/>
<organism evidence="2 3">
    <name type="scientific">Acaulospora morrowiae</name>
    <dbReference type="NCBI Taxonomy" id="94023"/>
    <lineage>
        <taxon>Eukaryota</taxon>
        <taxon>Fungi</taxon>
        <taxon>Fungi incertae sedis</taxon>
        <taxon>Mucoromycota</taxon>
        <taxon>Glomeromycotina</taxon>
        <taxon>Glomeromycetes</taxon>
        <taxon>Diversisporales</taxon>
        <taxon>Acaulosporaceae</taxon>
        <taxon>Acaulospora</taxon>
    </lineage>
</organism>
<name>A0A9N9DDV3_9GLOM</name>
<feature type="compositionally biased region" description="Polar residues" evidence="1">
    <location>
        <begin position="170"/>
        <end position="180"/>
    </location>
</feature>
<comment type="caution">
    <text evidence="2">The sequence shown here is derived from an EMBL/GenBank/DDBJ whole genome shotgun (WGS) entry which is preliminary data.</text>
</comment>
<feature type="non-terminal residue" evidence="2">
    <location>
        <position position="1"/>
    </location>
</feature>
<dbReference type="EMBL" id="CAJVPV010008535">
    <property type="protein sequence ID" value="CAG8631808.1"/>
    <property type="molecule type" value="Genomic_DNA"/>
</dbReference>
<reference evidence="2" key="1">
    <citation type="submission" date="2021-06" db="EMBL/GenBank/DDBJ databases">
        <authorList>
            <person name="Kallberg Y."/>
            <person name="Tangrot J."/>
            <person name="Rosling A."/>
        </authorList>
    </citation>
    <scope>NUCLEOTIDE SEQUENCE</scope>
    <source>
        <strain evidence="2">CL551</strain>
    </source>
</reference>
<accession>A0A9N9DDV3</accession>
<gene>
    <name evidence="2" type="ORF">AMORRO_LOCUS9124</name>
</gene>
<feature type="compositionally biased region" description="Polar residues" evidence="1">
    <location>
        <begin position="152"/>
        <end position="162"/>
    </location>
</feature>
<protein>
    <submittedName>
        <fullName evidence="2">4177_t:CDS:1</fullName>
    </submittedName>
</protein>
<keyword evidence="3" id="KW-1185">Reference proteome</keyword>